<evidence type="ECO:0000256" key="9">
    <source>
        <dbReference type="ARBA" id="ARBA00023012"/>
    </source>
</evidence>
<dbReference type="Proteomes" id="UP000307968">
    <property type="component" value="Chromosome"/>
</dbReference>
<keyword evidence="7" id="KW-0418">Kinase</keyword>
<keyword evidence="10 11" id="KW-0472">Membrane</keyword>
<dbReference type="InterPro" id="IPR003661">
    <property type="entry name" value="HisK_dim/P_dom"/>
</dbReference>
<evidence type="ECO:0000256" key="4">
    <source>
        <dbReference type="ARBA" id="ARBA00022553"/>
    </source>
</evidence>
<evidence type="ECO:0000313" key="14">
    <source>
        <dbReference type="EMBL" id="VEA71431.1"/>
    </source>
</evidence>
<keyword evidence="6 11" id="KW-0812">Transmembrane</keyword>
<dbReference type="RefSeq" id="WP_054307471.1">
    <property type="nucleotide sequence ID" value="NZ_CAMIPJ010000002.1"/>
</dbReference>
<dbReference type="EMBL" id="LR134155">
    <property type="protein sequence ID" value="VEA71431.1"/>
    <property type="molecule type" value="Genomic_DNA"/>
</dbReference>
<keyword evidence="8 11" id="KW-1133">Transmembrane helix</keyword>
<dbReference type="SMART" id="SM00388">
    <property type="entry name" value="HisKA"/>
    <property type="match status" value="1"/>
</dbReference>
<gene>
    <name evidence="14" type="primary">basS</name>
    <name evidence="15" type="ORF">NCTC10036_01148</name>
    <name evidence="16" type="ORF">NCTC12971_00475</name>
    <name evidence="14" type="ORF">NCTC9419_02986</name>
</gene>
<dbReference type="Pfam" id="PF00672">
    <property type="entry name" value="HAMP"/>
    <property type="match status" value="1"/>
</dbReference>
<evidence type="ECO:0000256" key="5">
    <source>
        <dbReference type="ARBA" id="ARBA00022679"/>
    </source>
</evidence>
<feature type="domain" description="HAMP" evidence="13">
    <location>
        <begin position="83"/>
        <end position="135"/>
    </location>
</feature>
<dbReference type="Proteomes" id="UP000281904">
    <property type="component" value="Chromosome"/>
</dbReference>
<dbReference type="InterPro" id="IPR004358">
    <property type="entry name" value="Sig_transdc_His_kin-like_C"/>
</dbReference>
<evidence type="ECO:0000256" key="6">
    <source>
        <dbReference type="ARBA" id="ARBA00022692"/>
    </source>
</evidence>
<dbReference type="PRINTS" id="PR00344">
    <property type="entry name" value="BCTRLSENSOR"/>
</dbReference>
<evidence type="ECO:0000259" key="13">
    <source>
        <dbReference type="PROSITE" id="PS50885"/>
    </source>
</evidence>
<dbReference type="Pfam" id="PF00512">
    <property type="entry name" value="HisKA"/>
    <property type="match status" value="1"/>
</dbReference>
<dbReference type="SUPFAM" id="SSF55874">
    <property type="entry name" value="ATPase domain of HSP90 chaperone/DNA topoisomerase II/histidine kinase"/>
    <property type="match status" value="1"/>
</dbReference>
<comment type="subcellular location">
    <subcellularLocation>
        <location evidence="2">Membrane</location>
    </subcellularLocation>
</comment>
<dbReference type="EMBL" id="LR590463">
    <property type="protein sequence ID" value="VTP60021.1"/>
    <property type="molecule type" value="Genomic_DNA"/>
</dbReference>
<dbReference type="InterPro" id="IPR036097">
    <property type="entry name" value="HisK_dim/P_sf"/>
</dbReference>
<dbReference type="Gene3D" id="6.10.340.10">
    <property type="match status" value="1"/>
</dbReference>
<evidence type="ECO:0000256" key="10">
    <source>
        <dbReference type="ARBA" id="ARBA00023136"/>
    </source>
</evidence>
<evidence type="ECO:0000256" key="7">
    <source>
        <dbReference type="ARBA" id="ARBA00022777"/>
    </source>
</evidence>
<keyword evidence="9" id="KW-0902">Two-component regulatory system</keyword>
<dbReference type="SMART" id="SM00387">
    <property type="entry name" value="HATPase_c"/>
    <property type="match status" value="1"/>
</dbReference>
<evidence type="ECO:0000256" key="1">
    <source>
        <dbReference type="ARBA" id="ARBA00000085"/>
    </source>
</evidence>
<reference evidence="17 18" key="1">
    <citation type="submission" date="2018-12" db="EMBL/GenBank/DDBJ databases">
        <authorList>
            <consortium name="Pathogen Informatics"/>
        </authorList>
    </citation>
    <scope>NUCLEOTIDE SEQUENCE [LARGE SCALE GENOMIC DNA]</scope>
    <source>
        <strain evidence="15 18">NCTC10036</strain>
        <strain evidence="16 19">NCTC12971</strain>
        <strain evidence="14 17">NCTC9419</strain>
    </source>
</reference>
<dbReference type="GO" id="GO:0000155">
    <property type="term" value="F:phosphorelay sensor kinase activity"/>
    <property type="evidence" value="ECO:0007669"/>
    <property type="project" value="InterPro"/>
</dbReference>
<dbReference type="PROSITE" id="PS50109">
    <property type="entry name" value="HIS_KIN"/>
    <property type="match status" value="1"/>
</dbReference>
<name>A0A3S4FS45_SERRU</name>
<evidence type="ECO:0000313" key="17">
    <source>
        <dbReference type="Proteomes" id="UP000271603"/>
    </source>
</evidence>
<evidence type="ECO:0000259" key="12">
    <source>
        <dbReference type="PROSITE" id="PS50109"/>
    </source>
</evidence>
<dbReference type="GeneID" id="61763901"/>
<dbReference type="InterPro" id="IPR036890">
    <property type="entry name" value="HATPase_C_sf"/>
</dbReference>
<dbReference type="Pfam" id="PF02518">
    <property type="entry name" value="HATPase_c"/>
    <property type="match status" value="1"/>
</dbReference>
<dbReference type="STRING" id="61652.AXX16_0145"/>
<protein>
    <recommendedName>
        <fullName evidence="3">histidine kinase</fullName>
        <ecNumber evidence="3">2.7.13.3</ecNumber>
    </recommendedName>
</protein>
<dbReference type="SUPFAM" id="SSF47384">
    <property type="entry name" value="Homodimeric domain of signal transducing histidine kinase"/>
    <property type="match status" value="1"/>
</dbReference>
<accession>A0A3S4FS45</accession>
<dbReference type="InterPro" id="IPR003594">
    <property type="entry name" value="HATPase_dom"/>
</dbReference>
<dbReference type="Gene3D" id="1.10.287.130">
    <property type="match status" value="1"/>
</dbReference>
<dbReference type="PROSITE" id="PS50885">
    <property type="entry name" value="HAMP"/>
    <property type="match status" value="1"/>
</dbReference>
<evidence type="ECO:0000313" key="19">
    <source>
        <dbReference type="Proteomes" id="UP000307968"/>
    </source>
</evidence>
<dbReference type="GO" id="GO:0005886">
    <property type="term" value="C:plasma membrane"/>
    <property type="evidence" value="ECO:0007669"/>
    <property type="project" value="TreeGrafter"/>
</dbReference>
<proteinExistence type="predicted"/>
<dbReference type="AlphaFoldDB" id="A0A3S4FS45"/>
<dbReference type="EC" id="2.7.13.3" evidence="3"/>
<dbReference type="InterPro" id="IPR005467">
    <property type="entry name" value="His_kinase_dom"/>
</dbReference>
<comment type="catalytic activity">
    <reaction evidence="1">
        <text>ATP + protein L-histidine = ADP + protein N-phospho-L-histidine.</text>
        <dbReference type="EC" id="2.7.13.3"/>
    </reaction>
</comment>
<dbReference type="InterPro" id="IPR050428">
    <property type="entry name" value="TCS_sensor_his_kinase"/>
</dbReference>
<evidence type="ECO:0000256" key="3">
    <source>
        <dbReference type="ARBA" id="ARBA00012438"/>
    </source>
</evidence>
<feature type="domain" description="Histidine kinase" evidence="12">
    <location>
        <begin position="143"/>
        <end position="351"/>
    </location>
</feature>
<evidence type="ECO:0000313" key="15">
    <source>
        <dbReference type="EMBL" id="VEI62489.1"/>
    </source>
</evidence>
<evidence type="ECO:0000313" key="16">
    <source>
        <dbReference type="EMBL" id="VTP60021.1"/>
    </source>
</evidence>
<evidence type="ECO:0000256" key="8">
    <source>
        <dbReference type="ARBA" id="ARBA00022989"/>
    </source>
</evidence>
<sequence>MISMRRRLLLMLALILLVTQLISALWLWHESREQIGFLVDETLSAQVRTEKVDGEIAEAIASLLAPSLIMMMVTLIASFWAISWIIRPLNQLQNRLEKRSADNLSPLPVSNDSREVVAVTTALNQLFSRLDSTIQQERLFTADAAHELRTPLAGIRLHLELMEQQGVRESTPLIARIDQLMHTVEQLLMLSRAGQNFAGGHYQRFDWVADVITPLREELEELAQRRNQRLAWQLPAEAVTHGDPVLLRLLLRNLVENAHRYGPPGSAILIRLGAQNGGHQLQVIDEGPGIKPEMAGELTQAFRRMDQRYGGSGLGLNIVIRIIQLHQGRLALENRHDASGLNACCWLPVNPLQP</sequence>
<dbReference type="InterPro" id="IPR003660">
    <property type="entry name" value="HAMP_dom"/>
</dbReference>
<dbReference type="NCBIfam" id="NF008025">
    <property type="entry name" value="PRK10755.1"/>
    <property type="match status" value="1"/>
</dbReference>
<dbReference type="PANTHER" id="PTHR45436">
    <property type="entry name" value="SENSOR HISTIDINE KINASE YKOH"/>
    <property type="match status" value="1"/>
</dbReference>
<evidence type="ECO:0000313" key="18">
    <source>
        <dbReference type="Proteomes" id="UP000281904"/>
    </source>
</evidence>
<feature type="transmembrane region" description="Helical" evidence="11">
    <location>
        <begin position="63"/>
        <end position="86"/>
    </location>
</feature>
<dbReference type="Gene3D" id="3.30.565.10">
    <property type="entry name" value="Histidine kinase-like ATPase, C-terminal domain"/>
    <property type="match status" value="1"/>
</dbReference>
<dbReference type="CDD" id="cd00082">
    <property type="entry name" value="HisKA"/>
    <property type="match status" value="1"/>
</dbReference>
<keyword evidence="4" id="KW-0597">Phosphoprotein</keyword>
<dbReference type="PANTHER" id="PTHR45436:SF7">
    <property type="entry name" value="SENSOR PROTEIN BASS"/>
    <property type="match status" value="1"/>
</dbReference>
<evidence type="ECO:0000256" key="11">
    <source>
        <dbReference type="SAM" id="Phobius"/>
    </source>
</evidence>
<evidence type="ECO:0000256" key="2">
    <source>
        <dbReference type="ARBA" id="ARBA00004370"/>
    </source>
</evidence>
<organism evidence="14 17">
    <name type="scientific">Serratia rubidaea</name>
    <name type="common">Serratia marinorubra</name>
    <dbReference type="NCBI Taxonomy" id="61652"/>
    <lineage>
        <taxon>Bacteria</taxon>
        <taxon>Pseudomonadati</taxon>
        <taxon>Pseudomonadota</taxon>
        <taxon>Gammaproteobacteria</taxon>
        <taxon>Enterobacterales</taxon>
        <taxon>Yersiniaceae</taxon>
        <taxon>Serratia</taxon>
    </lineage>
</organism>
<dbReference type="EMBL" id="LR134493">
    <property type="protein sequence ID" value="VEI62489.1"/>
    <property type="molecule type" value="Genomic_DNA"/>
</dbReference>
<dbReference type="Proteomes" id="UP000271603">
    <property type="component" value="Chromosome"/>
</dbReference>
<keyword evidence="5 14" id="KW-0808">Transferase</keyword>